<dbReference type="Gene3D" id="3.30.70.20">
    <property type="match status" value="1"/>
</dbReference>
<dbReference type="Pfam" id="PF13484">
    <property type="entry name" value="Fer4_16"/>
    <property type="match status" value="1"/>
</dbReference>
<evidence type="ECO:0000256" key="5">
    <source>
        <dbReference type="ARBA" id="ARBA00023014"/>
    </source>
</evidence>
<dbReference type="NCBIfam" id="TIGR02486">
    <property type="entry name" value="RDH"/>
    <property type="match status" value="1"/>
</dbReference>
<sequence>TWDPAMRDTARAYYARFSGLAMPSKREGYTIKELALGTAGWHVALDFGSGLFVGGEGLEAWEARPVGKTNTTRMPEGLKLEVDDSAEATKVIKRAARLFGASLVAVCELDRRWLYSHSYHTVTKEHKPIEIGEEYKYAIVMAHEMNYDGIMQSPNHISQAAVATIYSRMAVIGALLAQYIRGLGYKAIPTGNDTANSIPLAIDAGLGELSRMGLLITPEYGPRVRLNKLFTNMPLVPDTPIEFGVWDFCMRCEKCAHFCPGQAIMRGQPTDKINDTYNREGLLRWPIYAEKCNDFMAQDGSDCGVCVRVCPFNKPPAMLHEWVRWGVKNTRWLDSLFVKMDDWLGYGKRGKTSDFWSS</sequence>
<evidence type="ECO:0000256" key="1">
    <source>
        <dbReference type="ARBA" id="ARBA00004196"/>
    </source>
</evidence>
<evidence type="ECO:0000256" key="6">
    <source>
        <dbReference type="ARBA" id="ARBA00023136"/>
    </source>
</evidence>
<organism evidence="8">
    <name type="scientific">marine sediment metagenome</name>
    <dbReference type="NCBI Taxonomy" id="412755"/>
    <lineage>
        <taxon>unclassified sequences</taxon>
        <taxon>metagenomes</taxon>
        <taxon>ecological metagenomes</taxon>
    </lineage>
</organism>
<keyword evidence="4" id="KW-0408">Iron</keyword>
<evidence type="ECO:0000256" key="2">
    <source>
        <dbReference type="ARBA" id="ARBA00022723"/>
    </source>
</evidence>
<evidence type="ECO:0000313" key="8">
    <source>
        <dbReference type="EMBL" id="GAH45681.1"/>
    </source>
</evidence>
<keyword evidence="3" id="KW-0732">Signal</keyword>
<evidence type="ECO:0000259" key="7">
    <source>
        <dbReference type="PROSITE" id="PS51379"/>
    </source>
</evidence>
<dbReference type="AlphaFoldDB" id="X1FJ33"/>
<evidence type="ECO:0000256" key="3">
    <source>
        <dbReference type="ARBA" id="ARBA00022729"/>
    </source>
</evidence>
<dbReference type="PANTHER" id="PTHR42827">
    <property type="entry name" value="IRON-SULFUR CLUSTER-BINDING PROTEIN-RELATED"/>
    <property type="match status" value="1"/>
</dbReference>
<proteinExistence type="predicted"/>
<dbReference type="InterPro" id="IPR017896">
    <property type="entry name" value="4Fe4S_Fe-S-bd"/>
</dbReference>
<dbReference type="PANTHER" id="PTHR42827:SF1">
    <property type="entry name" value="IRON-SULFUR CLUSTER-BINDING PROTEIN"/>
    <property type="match status" value="1"/>
</dbReference>
<gene>
    <name evidence="8" type="ORF">S03H2_12103</name>
</gene>
<dbReference type="EMBL" id="BARU01006164">
    <property type="protein sequence ID" value="GAH45681.1"/>
    <property type="molecule type" value="Genomic_DNA"/>
</dbReference>
<comment type="subcellular location">
    <subcellularLocation>
        <location evidence="1">Cell envelope</location>
    </subcellularLocation>
</comment>
<keyword evidence="2" id="KW-0479">Metal-binding</keyword>
<reference evidence="8" key="1">
    <citation type="journal article" date="2014" name="Front. Microbiol.">
        <title>High frequency of phylogenetically diverse reductive dehalogenase-homologous genes in deep subseafloor sedimentary metagenomes.</title>
        <authorList>
            <person name="Kawai M."/>
            <person name="Futagami T."/>
            <person name="Toyoda A."/>
            <person name="Takaki Y."/>
            <person name="Nishi S."/>
            <person name="Hori S."/>
            <person name="Arai W."/>
            <person name="Tsubouchi T."/>
            <person name="Morono Y."/>
            <person name="Uchiyama I."/>
            <person name="Ito T."/>
            <person name="Fujiyama A."/>
            <person name="Inagaki F."/>
            <person name="Takami H."/>
        </authorList>
    </citation>
    <scope>NUCLEOTIDE SEQUENCE</scope>
    <source>
        <strain evidence="8">Expedition CK06-06</strain>
    </source>
</reference>
<protein>
    <submittedName>
        <fullName evidence="8">Putative reductive dehalogenase (RdhA)</fullName>
    </submittedName>
</protein>
<feature type="non-terminal residue" evidence="8">
    <location>
        <position position="1"/>
    </location>
</feature>
<dbReference type="PROSITE" id="PS51379">
    <property type="entry name" value="4FE4S_FER_2"/>
    <property type="match status" value="1"/>
</dbReference>
<dbReference type="GO" id="GO:0046872">
    <property type="term" value="F:metal ion binding"/>
    <property type="evidence" value="ECO:0007669"/>
    <property type="project" value="UniProtKB-KW"/>
</dbReference>
<keyword evidence="5" id="KW-0411">Iron-sulfur</keyword>
<dbReference type="GO" id="GO:0051536">
    <property type="term" value="F:iron-sulfur cluster binding"/>
    <property type="evidence" value="ECO:0007669"/>
    <property type="project" value="UniProtKB-KW"/>
</dbReference>
<dbReference type="SUPFAM" id="SSF54862">
    <property type="entry name" value="4Fe-4S ferredoxins"/>
    <property type="match status" value="1"/>
</dbReference>
<name>X1FJ33_9ZZZZ</name>
<accession>X1FJ33</accession>
<feature type="domain" description="4Fe-4S ferredoxin-type" evidence="7">
    <location>
        <begin position="239"/>
        <end position="269"/>
    </location>
</feature>
<dbReference type="InterPro" id="IPR012832">
    <property type="entry name" value="RDH"/>
</dbReference>
<comment type="caution">
    <text evidence="8">The sequence shown here is derived from an EMBL/GenBank/DDBJ whole genome shotgun (WGS) entry which is preliminary data.</text>
</comment>
<dbReference type="GO" id="GO:0030313">
    <property type="term" value="C:cell envelope"/>
    <property type="evidence" value="ECO:0007669"/>
    <property type="project" value="UniProtKB-SubCell"/>
</dbReference>
<keyword evidence="6" id="KW-0472">Membrane</keyword>
<evidence type="ECO:0000256" key="4">
    <source>
        <dbReference type="ARBA" id="ARBA00023004"/>
    </source>
</evidence>